<feature type="transmembrane region" description="Helical" evidence="2">
    <location>
        <begin position="372"/>
        <end position="389"/>
    </location>
</feature>
<feature type="region of interest" description="Disordered" evidence="1">
    <location>
        <begin position="146"/>
        <end position="170"/>
    </location>
</feature>
<dbReference type="Proteomes" id="UP000037460">
    <property type="component" value="Unassembled WGS sequence"/>
</dbReference>
<dbReference type="AlphaFoldDB" id="A0A0M0JKM5"/>
<comment type="caution">
    <text evidence="3">The sequence shown here is derived from an EMBL/GenBank/DDBJ whole genome shotgun (WGS) entry which is preliminary data.</text>
</comment>
<evidence type="ECO:0000256" key="1">
    <source>
        <dbReference type="SAM" id="MobiDB-lite"/>
    </source>
</evidence>
<reference evidence="4" key="1">
    <citation type="journal article" date="2015" name="PLoS Genet.">
        <title>Genome Sequence and Transcriptome Analyses of Chrysochromulina tobin: Metabolic Tools for Enhanced Algal Fitness in the Prominent Order Prymnesiales (Haptophyceae).</title>
        <authorList>
            <person name="Hovde B.T."/>
            <person name="Deodato C.R."/>
            <person name="Hunsperger H.M."/>
            <person name="Ryken S.A."/>
            <person name="Yost W."/>
            <person name="Jha R.K."/>
            <person name="Patterson J."/>
            <person name="Monnat R.J. Jr."/>
            <person name="Barlow S.B."/>
            <person name="Starkenburg S.R."/>
            <person name="Cattolico R.A."/>
        </authorList>
    </citation>
    <scope>NUCLEOTIDE SEQUENCE</scope>
    <source>
        <strain evidence="4">CCMP291</strain>
    </source>
</reference>
<dbReference type="EMBL" id="JWZX01002758">
    <property type="protein sequence ID" value="KOO27136.1"/>
    <property type="molecule type" value="Genomic_DNA"/>
</dbReference>
<accession>A0A0M0JKM5</accession>
<evidence type="ECO:0000313" key="3">
    <source>
        <dbReference type="EMBL" id="KOO27136.1"/>
    </source>
</evidence>
<evidence type="ECO:0000256" key="2">
    <source>
        <dbReference type="SAM" id="Phobius"/>
    </source>
</evidence>
<evidence type="ECO:0000313" key="4">
    <source>
        <dbReference type="Proteomes" id="UP000037460"/>
    </source>
</evidence>
<keyword evidence="2" id="KW-0472">Membrane</keyword>
<keyword evidence="2" id="KW-0812">Transmembrane</keyword>
<organism evidence="3 4">
    <name type="scientific">Chrysochromulina tobinii</name>
    <dbReference type="NCBI Taxonomy" id="1460289"/>
    <lineage>
        <taxon>Eukaryota</taxon>
        <taxon>Haptista</taxon>
        <taxon>Haptophyta</taxon>
        <taxon>Prymnesiophyceae</taxon>
        <taxon>Prymnesiales</taxon>
        <taxon>Chrysochromulinaceae</taxon>
        <taxon>Chrysochromulina</taxon>
    </lineage>
</organism>
<gene>
    <name evidence="3" type="ORF">Ctob_007830</name>
</gene>
<protein>
    <submittedName>
        <fullName evidence="3">Uncharacterized protein</fullName>
    </submittedName>
</protein>
<keyword evidence="4" id="KW-1185">Reference proteome</keyword>
<proteinExistence type="predicted"/>
<feature type="compositionally biased region" description="Acidic residues" evidence="1">
    <location>
        <begin position="149"/>
        <end position="168"/>
    </location>
</feature>
<name>A0A0M0JKM5_9EUKA</name>
<keyword evidence="2" id="KW-1133">Transmembrane helix</keyword>
<sequence>MRELGLMLRLDDGFELGKAYLPVFVLGPAQYALLTVSLLDSKGRSLFEVPELTVQLGPDERFPWIQGEEAFEEENDAYESVLEDIIDDLGEDLIEHLTNQVSDLIESVSEDALDEIVDFVDTIDAYLYNDTVDANETAAARLEELTEKAEEEAEEQAEEQAEEEEDEREAAFDAGLLSDLGVRKTFFLLATAFNTFFNMDIFYFRPSRMAAEPVVPGAYTEAGIEKEYSQVPYYYGARAVKSGRPILVATSEHYVARKGPQMVDSCTIRNGRRVLPWEYGPKALKAGCNNVYSRVLPVDGDRYELVPALALKTPIDTWRWPLQLRILTGRVYTNLSLVRDVLGANGTTEGFKPQLAYSDDGVARQKDKVPRLWVALVIFVFLVMVTVIFCGEFHNLPSAAVSVLHRTVMGLVRDGTGRQYSREKNAKSPFEPVLV</sequence>